<dbReference type="EMBL" id="VSRR010016256">
    <property type="protein sequence ID" value="MPC59103.1"/>
    <property type="molecule type" value="Genomic_DNA"/>
</dbReference>
<dbReference type="AlphaFoldDB" id="A0A5B7GNG8"/>
<dbReference type="OrthoDB" id="8749569at2759"/>
<name>A0A5B7GNG8_PORTR</name>
<evidence type="ECO:0000313" key="3">
    <source>
        <dbReference type="Proteomes" id="UP000324222"/>
    </source>
</evidence>
<proteinExistence type="predicted"/>
<feature type="compositionally biased region" description="Basic residues" evidence="1">
    <location>
        <begin position="48"/>
        <end position="65"/>
    </location>
</feature>
<keyword evidence="3" id="KW-1185">Reference proteome</keyword>
<protein>
    <submittedName>
        <fullName evidence="2">Uncharacterized protein</fullName>
    </submittedName>
</protein>
<comment type="caution">
    <text evidence="2">The sequence shown here is derived from an EMBL/GenBank/DDBJ whole genome shotgun (WGS) entry which is preliminary data.</text>
</comment>
<evidence type="ECO:0000256" key="1">
    <source>
        <dbReference type="SAM" id="MobiDB-lite"/>
    </source>
</evidence>
<accession>A0A5B7GNG8</accession>
<evidence type="ECO:0000313" key="2">
    <source>
        <dbReference type="EMBL" id="MPC59103.1"/>
    </source>
</evidence>
<organism evidence="2 3">
    <name type="scientific">Portunus trituberculatus</name>
    <name type="common">Swimming crab</name>
    <name type="synonym">Neptunus trituberculatus</name>
    <dbReference type="NCBI Taxonomy" id="210409"/>
    <lineage>
        <taxon>Eukaryota</taxon>
        <taxon>Metazoa</taxon>
        <taxon>Ecdysozoa</taxon>
        <taxon>Arthropoda</taxon>
        <taxon>Crustacea</taxon>
        <taxon>Multicrustacea</taxon>
        <taxon>Malacostraca</taxon>
        <taxon>Eumalacostraca</taxon>
        <taxon>Eucarida</taxon>
        <taxon>Decapoda</taxon>
        <taxon>Pleocyemata</taxon>
        <taxon>Brachyura</taxon>
        <taxon>Eubrachyura</taxon>
        <taxon>Portunoidea</taxon>
        <taxon>Portunidae</taxon>
        <taxon>Portuninae</taxon>
        <taxon>Portunus</taxon>
    </lineage>
</organism>
<gene>
    <name evidence="2" type="ORF">E2C01_053117</name>
</gene>
<feature type="region of interest" description="Disordered" evidence="1">
    <location>
        <begin position="42"/>
        <end position="65"/>
    </location>
</feature>
<feature type="region of interest" description="Disordered" evidence="1">
    <location>
        <begin position="1"/>
        <end position="25"/>
    </location>
</feature>
<feature type="compositionally biased region" description="Polar residues" evidence="1">
    <location>
        <begin position="10"/>
        <end position="25"/>
    </location>
</feature>
<reference evidence="2 3" key="1">
    <citation type="submission" date="2019-05" db="EMBL/GenBank/DDBJ databases">
        <title>Another draft genome of Portunus trituberculatus and its Hox gene families provides insights of decapod evolution.</title>
        <authorList>
            <person name="Jeong J.-H."/>
            <person name="Song I."/>
            <person name="Kim S."/>
            <person name="Choi T."/>
            <person name="Kim D."/>
            <person name="Ryu S."/>
            <person name="Kim W."/>
        </authorList>
    </citation>
    <scope>NUCLEOTIDE SEQUENCE [LARGE SCALE GENOMIC DNA]</scope>
    <source>
        <tissue evidence="2">Muscle</tissue>
    </source>
</reference>
<sequence length="65" mass="7253">MMPSSEGEVTAQQIASEEQRVTASRLQETTMAQVAPEVVIGRSPARINPKRKPDKSKIFRIRTSK</sequence>
<dbReference type="Proteomes" id="UP000324222">
    <property type="component" value="Unassembled WGS sequence"/>
</dbReference>